<comment type="caution">
    <text evidence="1">The sequence shown here is derived from an EMBL/GenBank/DDBJ whole genome shotgun (WGS) entry which is preliminary data.</text>
</comment>
<name>A0A0F9A406_9ZZZZ</name>
<reference evidence="1" key="1">
    <citation type="journal article" date="2015" name="Nature">
        <title>Complex archaea that bridge the gap between prokaryotes and eukaryotes.</title>
        <authorList>
            <person name="Spang A."/>
            <person name="Saw J.H."/>
            <person name="Jorgensen S.L."/>
            <person name="Zaremba-Niedzwiedzka K."/>
            <person name="Martijn J."/>
            <person name="Lind A.E."/>
            <person name="van Eijk R."/>
            <person name="Schleper C."/>
            <person name="Guy L."/>
            <person name="Ettema T.J."/>
        </authorList>
    </citation>
    <scope>NUCLEOTIDE SEQUENCE</scope>
</reference>
<protein>
    <submittedName>
        <fullName evidence="1">Uncharacterized protein</fullName>
    </submittedName>
</protein>
<proteinExistence type="predicted"/>
<evidence type="ECO:0000313" key="1">
    <source>
        <dbReference type="EMBL" id="KKK92880.1"/>
    </source>
</evidence>
<dbReference type="EMBL" id="LAZR01048017">
    <property type="protein sequence ID" value="KKK92880.1"/>
    <property type="molecule type" value="Genomic_DNA"/>
</dbReference>
<accession>A0A0F9A406</accession>
<dbReference type="PROSITE" id="PS51257">
    <property type="entry name" value="PROKAR_LIPOPROTEIN"/>
    <property type="match status" value="1"/>
</dbReference>
<sequence>MSEKIKYQYIHPVSCSCGITELTAGVQDSEIDDKPLLTHCMNCDEKYKKENYKRKIKLDSKGKKISDKVIQI</sequence>
<dbReference type="AlphaFoldDB" id="A0A0F9A406"/>
<organism evidence="1">
    <name type="scientific">marine sediment metagenome</name>
    <dbReference type="NCBI Taxonomy" id="412755"/>
    <lineage>
        <taxon>unclassified sequences</taxon>
        <taxon>metagenomes</taxon>
        <taxon>ecological metagenomes</taxon>
    </lineage>
</organism>
<gene>
    <name evidence="1" type="ORF">LCGC14_2698490</name>
</gene>